<evidence type="ECO:0000313" key="3">
    <source>
        <dbReference type="Proteomes" id="UP000256328"/>
    </source>
</evidence>
<comment type="caution">
    <text evidence="2">The sequence shown here is derived from an EMBL/GenBank/DDBJ whole genome shotgun (WGS) entry which is preliminary data.</text>
</comment>
<protein>
    <submittedName>
        <fullName evidence="2">Uncharacterized protein</fullName>
    </submittedName>
</protein>
<sequence>MASWIKNCWTTLTTGWVVEYPGLYETPPDFFDGKDRRRQFKNIRSSTPSSGRSSSEESTWTPKAGDAASR</sequence>
<organism evidence="2 3">
    <name type="scientific">Coleophoma crateriformis</name>
    <dbReference type="NCBI Taxonomy" id="565419"/>
    <lineage>
        <taxon>Eukaryota</taxon>
        <taxon>Fungi</taxon>
        <taxon>Dikarya</taxon>
        <taxon>Ascomycota</taxon>
        <taxon>Pezizomycotina</taxon>
        <taxon>Leotiomycetes</taxon>
        <taxon>Helotiales</taxon>
        <taxon>Dermateaceae</taxon>
        <taxon>Coleophoma</taxon>
    </lineage>
</organism>
<dbReference type="AlphaFoldDB" id="A0A3D8QQH6"/>
<name>A0A3D8QQH6_9HELO</name>
<feature type="region of interest" description="Disordered" evidence="1">
    <location>
        <begin position="42"/>
        <end position="70"/>
    </location>
</feature>
<feature type="compositionally biased region" description="Low complexity" evidence="1">
    <location>
        <begin position="44"/>
        <end position="59"/>
    </location>
</feature>
<accession>A0A3D8QQH6</accession>
<dbReference type="Proteomes" id="UP000256328">
    <property type="component" value="Unassembled WGS sequence"/>
</dbReference>
<dbReference type="EMBL" id="PDLN01000016">
    <property type="protein sequence ID" value="RDW64027.1"/>
    <property type="molecule type" value="Genomic_DNA"/>
</dbReference>
<keyword evidence="3" id="KW-1185">Reference proteome</keyword>
<dbReference type="OrthoDB" id="10314093at2759"/>
<proteinExistence type="predicted"/>
<reference evidence="2 3" key="1">
    <citation type="journal article" date="2018" name="IMA Fungus">
        <title>IMA Genome-F 9: Draft genome sequence of Annulohypoxylon stygium, Aspergillus mulundensis, Berkeleyomyces basicola (syn. Thielaviopsis basicola), Ceratocystis smalleyi, two Cercospora beticola strains, Coleophoma cylindrospora, Fusarium fracticaudum, Phialophora cf. hyalina, and Morchella septimelata.</title>
        <authorList>
            <person name="Wingfield B.D."/>
            <person name="Bills G.F."/>
            <person name="Dong Y."/>
            <person name="Huang W."/>
            <person name="Nel W.J."/>
            <person name="Swalarsk-Parry B.S."/>
            <person name="Vaghefi N."/>
            <person name="Wilken P.M."/>
            <person name="An Z."/>
            <person name="de Beer Z.W."/>
            <person name="De Vos L."/>
            <person name="Chen L."/>
            <person name="Duong T.A."/>
            <person name="Gao Y."/>
            <person name="Hammerbacher A."/>
            <person name="Kikkert J.R."/>
            <person name="Li Y."/>
            <person name="Li H."/>
            <person name="Li K."/>
            <person name="Li Q."/>
            <person name="Liu X."/>
            <person name="Ma X."/>
            <person name="Naidoo K."/>
            <person name="Pethybridge S.J."/>
            <person name="Sun J."/>
            <person name="Steenkamp E.T."/>
            <person name="van der Nest M.A."/>
            <person name="van Wyk S."/>
            <person name="Wingfield M.J."/>
            <person name="Xiong C."/>
            <person name="Yue Q."/>
            <person name="Zhang X."/>
        </authorList>
    </citation>
    <scope>NUCLEOTIDE SEQUENCE [LARGE SCALE GENOMIC DNA]</scope>
    <source>
        <strain evidence="2 3">BP5796</strain>
    </source>
</reference>
<evidence type="ECO:0000313" key="2">
    <source>
        <dbReference type="EMBL" id="RDW64027.1"/>
    </source>
</evidence>
<gene>
    <name evidence="2" type="ORF">BP5796_10529</name>
</gene>
<evidence type="ECO:0000256" key="1">
    <source>
        <dbReference type="SAM" id="MobiDB-lite"/>
    </source>
</evidence>